<reference evidence="1 2" key="1">
    <citation type="journal article" date="2017" name="Genome Biol. Evol.">
        <title>Phytophthora megakarya and P. palmivora, closely related causal agents of cacao black pod rot, underwent increases in genome sizes and gene numbers by different mechanisms.</title>
        <authorList>
            <person name="Ali S.S."/>
            <person name="Shao J."/>
            <person name="Lary D.J."/>
            <person name="Kronmiller B."/>
            <person name="Shen D."/>
            <person name="Strem M.D."/>
            <person name="Amoako-Attah I."/>
            <person name="Akrofi A.Y."/>
            <person name="Begoude B.A."/>
            <person name="Ten Hoopen G.M."/>
            <person name="Coulibaly K."/>
            <person name="Kebe B.I."/>
            <person name="Melnick R.L."/>
            <person name="Guiltinan M.J."/>
            <person name="Tyler B.M."/>
            <person name="Meinhardt L.W."/>
            <person name="Bailey B.A."/>
        </authorList>
    </citation>
    <scope>NUCLEOTIDE SEQUENCE [LARGE SCALE GENOMIC DNA]</scope>
    <source>
        <strain evidence="2">sbr112.9</strain>
    </source>
</reference>
<comment type="caution">
    <text evidence="1">The sequence shown here is derived from an EMBL/GenBank/DDBJ whole genome shotgun (WGS) entry which is preliminary data.</text>
</comment>
<organism evidence="1 2">
    <name type="scientific">Phytophthora palmivora</name>
    <dbReference type="NCBI Taxonomy" id="4796"/>
    <lineage>
        <taxon>Eukaryota</taxon>
        <taxon>Sar</taxon>
        <taxon>Stramenopiles</taxon>
        <taxon>Oomycota</taxon>
        <taxon>Peronosporomycetes</taxon>
        <taxon>Peronosporales</taxon>
        <taxon>Peronosporaceae</taxon>
        <taxon>Phytophthora</taxon>
    </lineage>
</organism>
<name>A0A2P4XZJ1_9STRA</name>
<sequence>MGKVVQTVTTGGALGESGDVIQILCNLYNHFKPCKQSKRHYLIPISTLVRVVYTCKRGEVVLRSCKKAEVLLHTSPELPTNGGAKIDVTCQDRYRVGTIVLGGDDGARIHWSL</sequence>
<keyword evidence="2" id="KW-1185">Reference proteome</keyword>
<proteinExistence type="predicted"/>
<gene>
    <name evidence="1" type="ORF">PHPALM_12525</name>
</gene>
<dbReference type="Proteomes" id="UP000237271">
    <property type="component" value="Unassembled WGS sequence"/>
</dbReference>
<evidence type="ECO:0000313" key="1">
    <source>
        <dbReference type="EMBL" id="POM70973.1"/>
    </source>
</evidence>
<evidence type="ECO:0000313" key="2">
    <source>
        <dbReference type="Proteomes" id="UP000237271"/>
    </source>
</evidence>
<accession>A0A2P4XZJ1</accession>
<dbReference type="EMBL" id="NCKW01006686">
    <property type="protein sequence ID" value="POM70973.1"/>
    <property type="molecule type" value="Genomic_DNA"/>
</dbReference>
<protein>
    <submittedName>
        <fullName evidence="1">Uncharacterized protein</fullName>
    </submittedName>
</protein>
<dbReference type="AlphaFoldDB" id="A0A2P4XZJ1"/>